<reference evidence="3 4" key="1">
    <citation type="submission" date="2018-01" db="EMBL/GenBank/DDBJ databases">
        <title>The draft genome sequence of Cohaesibacter sp. H1304.</title>
        <authorList>
            <person name="Wang N.-N."/>
            <person name="Du Z.-J."/>
        </authorList>
    </citation>
    <scope>NUCLEOTIDE SEQUENCE [LARGE SCALE GENOMIC DNA]</scope>
    <source>
        <strain evidence="3 4">H1304</strain>
    </source>
</reference>
<dbReference type="OrthoDB" id="8481828at2"/>
<gene>
    <name evidence="3" type="ORF">C0081_15785</name>
</gene>
<dbReference type="RefSeq" id="WP_101534778.1">
    <property type="nucleotide sequence ID" value="NZ_JBFHIU010000184.1"/>
</dbReference>
<name>A0A2N5XPC9_9HYPH</name>
<proteinExistence type="inferred from homology"/>
<evidence type="ECO:0000256" key="2">
    <source>
        <dbReference type="SAM" id="MobiDB-lite"/>
    </source>
</evidence>
<protein>
    <submittedName>
        <fullName evidence="3">DUF1674 domain-containing protein</fullName>
    </submittedName>
</protein>
<comment type="similarity">
    <text evidence="1">Belongs to the SDHAF4 family.</text>
</comment>
<sequence>MADKDKSEALQTAQTELKTAVAYDPPKPEAEQEAEPRRKFEDLPAPAQRALLEAQERRKERDAIKESANRPKELGGRGGLDPSRYNDYEIDGRAIDF</sequence>
<dbReference type="AlphaFoldDB" id="A0A2N5XPC9"/>
<dbReference type="EMBL" id="PKUQ01000031">
    <property type="protein sequence ID" value="PLW76344.1"/>
    <property type="molecule type" value="Genomic_DNA"/>
</dbReference>
<keyword evidence="4" id="KW-1185">Reference proteome</keyword>
<evidence type="ECO:0000313" key="4">
    <source>
        <dbReference type="Proteomes" id="UP000234881"/>
    </source>
</evidence>
<dbReference type="Pfam" id="PF07896">
    <property type="entry name" value="DUF1674"/>
    <property type="match status" value="1"/>
</dbReference>
<organism evidence="3 4">
    <name type="scientific">Cohaesibacter celericrescens</name>
    <dbReference type="NCBI Taxonomy" id="2067669"/>
    <lineage>
        <taxon>Bacteria</taxon>
        <taxon>Pseudomonadati</taxon>
        <taxon>Pseudomonadota</taxon>
        <taxon>Alphaproteobacteria</taxon>
        <taxon>Hyphomicrobiales</taxon>
        <taxon>Cohaesibacteraceae</taxon>
    </lineage>
</organism>
<evidence type="ECO:0000256" key="1">
    <source>
        <dbReference type="ARBA" id="ARBA00005701"/>
    </source>
</evidence>
<dbReference type="InterPro" id="IPR012875">
    <property type="entry name" value="SDHF4"/>
</dbReference>
<evidence type="ECO:0000313" key="3">
    <source>
        <dbReference type="EMBL" id="PLW76344.1"/>
    </source>
</evidence>
<dbReference type="Proteomes" id="UP000234881">
    <property type="component" value="Unassembled WGS sequence"/>
</dbReference>
<accession>A0A2N5XPC9</accession>
<feature type="compositionally biased region" description="Basic and acidic residues" evidence="2">
    <location>
        <begin position="84"/>
        <end position="97"/>
    </location>
</feature>
<feature type="compositionally biased region" description="Basic and acidic residues" evidence="2">
    <location>
        <begin position="54"/>
        <end position="75"/>
    </location>
</feature>
<comment type="caution">
    <text evidence="3">The sequence shown here is derived from an EMBL/GenBank/DDBJ whole genome shotgun (WGS) entry which is preliminary data.</text>
</comment>
<feature type="region of interest" description="Disordered" evidence="2">
    <location>
        <begin position="1"/>
        <end position="97"/>
    </location>
</feature>
<feature type="compositionally biased region" description="Basic and acidic residues" evidence="2">
    <location>
        <begin position="26"/>
        <end position="42"/>
    </location>
</feature>